<reference evidence="1 2" key="1">
    <citation type="journal article" date="2014" name="Antonie Van Leeuwenhoek">
        <title>Hyphomonas beringensis sp. nov. and Hyphomonas chukchiensis sp. nov., isolated from surface seawater of the Bering Sea and Chukchi Sea.</title>
        <authorList>
            <person name="Li C."/>
            <person name="Lai Q."/>
            <person name="Li G."/>
            <person name="Dong C."/>
            <person name="Wang J."/>
            <person name="Liao Y."/>
            <person name="Shao Z."/>
        </authorList>
    </citation>
    <scope>NUCLEOTIDE SEQUENCE [LARGE SCALE GENOMIC DNA]</scope>
    <source>
        <strain evidence="1 2">BH-BN04-4</strain>
    </source>
</reference>
<organism evidence="1 2">
    <name type="scientific">Hyphomonas chukchiensis</name>
    <dbReference type="NCBI Taxonomy" id="1280947"/>
    <lineage>
        <taxon>Bacteria</taxon>
        <taxon>Pseudomonadati</taxon>
        <taxon>Pseudomonadota</taxon>
        <taxon>Alphaproteobacteria</taxon>
        <taxon>Hyphomonadales</taxon>
        <taxon>Hyphomonadaceae</taxon>
        <taxon>Hyphomonas</taxon>
    </lineage>
</organism>
<dbReference type="OrthoDB" id="4519042at2"/>
<protein>
    <submittedName>
        <fullName evidence="1">Uncharacterized protein</fullName>
    </submittedName>
</protein>
<dbReference type="Proteomes" id="UP000027190">
    <property type="component" value="Unassembled WGS sequence"/>
</dbReference>
<keyword evidence="2" id="KW-1185">Reference proteome</keyword>
<accession>A0A062UCX6</accession>
<comment type="caution">
    <text evidence="1">The sequence shown here is derived from an EMBL/GenBank/DDBJ whole genome shotgun (WGS) entry which is preliminary data.</text>
</comment>
<proteinExistence type="predicted"/>
<dbReference type="AlphaFoldDB" id="A0A062UCX6"/>
<dbReference type="PATRIC" id="fig|1280947.3.peg.1672"/>
<dbReference type="RefSeq" id="WP_034738950.1">
    <property type="nucleotide sequence ID" value="NZ_AWFG01000019.1"/>
</dbReference>
<name>A0A062UCX6_9PROT</name>
<gene>
    <name evidence="1" type="ORF">HY30_04000</name>
</gene>
<dbReference type="EMBL" id="AWFG01000019">
    <property type="protein sequence ID" value="KCZ58910.1"/>
    <property type="molecule type" value="Genomic_DNA"/>
</dbReference>
<evidence type="ECO:0000313" key="1">
    <source>
        <dbReference type="EMBL" id="KCZ58910.1"/>
    </source>
</evidence>
<dbReference type="STRING" id="1280947.HY30_04000"/>
<sequence>MNEREARDIRFLVLLGMSHGEIAEWLGRNRKAVDRIIREKGLLAPERPLELAWLTLRHAYEELAEAMADGREWDVGKLAKLNSEMRLTEAAMWAAGVARRRRIWGMQVSRMRMLSGKDLKPLSASVGWTALDYRVRAMAMWERLNNLPEELQAHLRQNPFVFAARDTQVPPRGPWRTWVFMGGRGAGKTRAATSGRGRCRWRCCTSRGRSRISACCRRWKTRCAGSGR</sequence>
<evidence type="ECO:0000313" key="2">
    <source>
        <dbReference type="Proteomes" id="UP000027190"/>
    </source>
</evidence>